<evidence type="ECO:0000256" key="8">
    <source>
        <dbReference type="ARBA" id="ARBA00040134"/>
    </source>
</evidence>
<comment type="similarity">
    <text evidence="7">Belongs to the RSE1 family.</text>
</comment>
<feature type="domain" description="RSE1/DDB1/CPSF1 first beta-propeller" evidence="13">
    <location>
        <begin position="13"/>
        <end position="383"/>
    </location>
</feature>
<name>A0A9P5ZQ66_PLEER</name>
<dbReference type="Proteomes" id="UP000807025">
    <property type="component" value="Unassembled WGS sequence"/>
</dbReference>
<accession>A0A9P5ZQ66</accession>
<comment type="function">
    <text evidence="9">Involved in pre-mRNA splicing and cell cycle control.</text>
</comment>
<evidence type="ECO:0000313" key="16">
    <source>
        <dbReference type="Proteomes" id="UP000807025"/>
    </source>
</evidence>
<evidence type="ECO:0000256" key="10">
    <source>
        <dbReference type="ARBA" id="ARBA00068521"/>
    </source>
</evidence>
<dbReference type="FunFam" id="2.130.10.10:FF:001143">
    <property type="entry name" value="Pre-mRNA-splicing factor rse-1, putative"/>
    <property type="match status" value="1"/>
</dbReference>
<dbReference type="PANTHER" id="PTHR10644">
    <property type="entry name" value="DNA REPAIR/RNA PROCESSING CPSF FAMILY"/>
    <property type="match status" value="1"/>
</dbReference>
<sequence>MHLYNLTLQHPTAIVQAIVGNFSGARQQEIIISHGTRLELLRPDPQTGKVATVIATDVFGSIRSLAAFRLTGGTKDYAIVGSDSGRIVILDYDPKTSSFVKLHQETYGKSGARRIVPGQYLATDPKGRSVMISSMEKSKLVYILNRDAAANLTISSPLEAHKNSAIIHHIVGVDVGFENPMFAALEVDYSESDQDPTGEAFKNAEKMLTYYELDLGLNHVVRKWSEPTDPRANLLVQVPGGQLASSDRFDGPSGVLVCCENHIIYRHMDAPQHRIPIPRRSNPLEDPNRGIIITAAVMHKMKGAFFFLLQSEDGDLFKVTIDHEDEEVKAVKIKYFDTVPVASSLCILKSGFLFVASEFGNQYLYQFQKLGDDDDEPEFSSTSNPSFGMADPSTPLSRTYFRPRPLDNLAVADEIESLDPILDSKVMNLLPNSDTPQIFAACGRGARSTLRTLRHGLEVEESVSSDLPGIPNAVWTTKKKEDDEYDSYIILSFVNGTLVLSIGETIEEVQDTGFLSSAPTLAVQQIGADALLQVHPQGIRHVLSDRRVNEWRVPQGKTIVTATTNKRQVVVALSSAELVYFELDLDGQLNEYQDRKAMGSTVLALSIGEVPDGRQRTPYLAVGCEDQTVRIISLDPDNTLETISLQALTAPPSSICIADMLDASINKSQPTMFVNIGLQNGVLLRTVLDPINGQLTDTRTRFLGTRPIRLVRVRIQKNPAILALSSRSWLNYTHQNLMHFTPIIFDNLDYAWSFSAELSPEGLIGISGSVLRIFQIPKLGMKLKQDSIPLSYTPRKFITHPTNQFFYLIEGDHRVLGDAAVASKLAKLREEGRKIDEEVINLPPEVFGRPRALAGLWGSCIRIIDPIKAKTVNVFHLEENESAFSLAIVPFSARGGELHLVVGTAVDTTLSPRSCTTGYLRTYKFNEDGTGLELLHKTETDDVPLSVMAFQGRLVAGVGKALRIYDIGKKKLLRKVENKSFGSAIVTLNTQGSRILVGDMQESITFAVYKAPENRLLIFADDYQPRWVSATAMVDYNTVVAGDRFGNIFVNRLDAKVSEQVDDDPTGAGILHEKGILMGAPHKTSMIAHFHVGDLVTSIHKVSLVAGGRELLLYTGIHGTIGVLVPFVSKEDVDFISTLEQHMRTEQSSLVGRDQLSWRGYYVPVKAVIDGDLCETFARLPASKQSAIAGELDRTVGEVLKKLEQLRVTASGF</sequence>
<comment type="subunit">
    <text evidence="2">Associated with the spliceosome.</text>
</comment>
<keyword evidence="6" id="KW-0539">Nucleus</keyword>
<dbReference type="InterPro" id="IPR018846">
    <property type="entry name" value="Beta-prop_RSE1/DDB1/CPSF1_1st"/>
</dbReference>
<dbReference type="InterPro" id="IPR036322">
    <property type="entry name" value="WD40_repeat_dom_sf"/>
</dbReference>
<evidence type="ECO:0000259" key="14">
    <source>
        <dbReference type="Pfam" id="PF23726"/>
    </source>
</evidence>
<dbReference type="EMBL" id="MU154610">
    <property type="protein sequence ID" value="KAF9491929.1"/>
    <property type="molecule type" value="Genomic_DNA"/>
</dbReference>
<dbReference type="Pfam" id="PF03178">
    <property type="entry name" value="CPSF_A"/>
    <property type="match status" value="1"/>
</dbReference>
<dbReference type="SUPFAM" id="SSF50978">
    <property type="entry name" value="WD40 repeat-like"/>
    <property type="match status" value="1"/>
</dbReference>
<dbReference type="InterPro" id="IPR004871">
    <property type="entry name" value="RSE1/DDB1/CPSF1_C"/>
</dbReference>
<dbReference type="OrthoDB" id="436637at2759"/>
<dbReference type="GO" id="GO:0003676">
    <property type="term" value="F:nucleic acid binding"/>
    <property type="evidence" value="ECO:0007669"/>
    <property type="project" value="InterPro"/>
</dbReference>
<evidence type="ECO:0000313" key="15">
    <source>
        <dbReference type="EMBL" id="KAF9491929.1"/>
    </source>
</evidence>
<comment type="caution">
    <text evidence="15">The sequence shown here is derived from an EMBL/GenBank/DDBJ whole genome shotgun (WGS) entry which is preliminary data.</text>
</comment>
<evidence type="ECO:0000256" key="9">
    <source>
        <dbReference type="ARBA" id="ARBA00055157"/>
    </source>
</evidence>
<keyword evidence="5" id="KW-0508">mRNA splicing</keyword>
<dbReference type="Gene3D" id="1.10.150.910">
    <property type="match status" value="1"/>
</dbReference>
<organism evidence="15 16">
    <name type="scientific">Pleurotus eryngii</name>
    <name type="common">Boletus of the steppes</name>
    <dbReference type="NCBI Taxonomy" id="5323"/>
    <lineage>
        <taxon>Eukaryota</taxon>
        <taxon>Fungi</taxon>
        <taxon>Dikarya</taxon>
        <taxon>Basidiomycota</taxon>
        <taxon>Agaricomycotina</taxon>
        <taxon>Agaricomycetes</taxon>
        <taxon>Agaricomycetidae</taxon>
        <taxon>Agaricales</taxon>
        <taxon>Pleurotineae</taxon>
        <taxon>Pleurotaceae</taxon>
        <taxon>Pleurotus</taxon>
    </lineage>
</organism>
<evidence type="ECO:0000259" key="12">
    <source>
        <dbReference type="Pfam" id="PF03178"/>
    </source>
</evidence>
<proteinExistence type="inferred from homology"/>
<evidence type="ECO:0000256" key="11">
    <source>
        <dbReference type="SAM" id="MobiDB-lite"/>
    </source>
</evidence>
<gene>
    <name evidence="15" type="ORF">BDN71DRAFT_1452237</name>
</gene>
<dbReference type="GO" id="GO:0006397">
    <property type="term" value="P:mRNA processing"/>
    <property type="evidence" value="ECO:0007669"/>
    <property type="project" value="UniProtKB-KW"/>
</dbReference>
<comment type="subcellular location">
    <subcellularLocation>
        <location evidence="1">Nucleus</location>
    </subcellularLocation>
</comment>
<evidence type="ECO:0000256" key="2">
    <source>
        <dbReference type="ARBA" id="ARBA00011524"/>
    </source>
</evidence>
<feature type="domain" description="RSE1/DDB1/CPSF1 second beta-propeller" evidence="14">
    <location>
        <begin position="460"/>
        <end position="776"/>
    </location>
</feature>
<evidence type="ECO:0000256" key="3">
    <source>
        <dbReference type="ARBA" id="ARBA00022664"/>
    </source>
</evidence>
<evidence type="ECO:0000256" key="5">
    <source>
        <dbReference type="ARBA" id="ARBA00023187"/>
    </source>
</evidence>
<dbReference type="AlphaFoldDB" id="A0A9P5ZQ66"/>
<evidence type="ECO:0000256" key="7">
    <source>
        <dbReference type="ARBA" id="ARBA00038266"/>
    </source>
</evidence>
<dbReference type="InterPro" id="IPR050358">
    <property type="entry name" value="RSE1/DDB1/CFT1"/>
</dbReference>
<feature type="region of interest" description="Disordered" evidence="11">
    <location>
        <begin position="374"/>
        <end position="393"/>
    </location>
</feature>
<dbReference type="GO" id="GO:0005681">
    <property type="term" value="C:spliceosomal complex"/>
    <property type="evidence" value="ECO:0007669"/>
    <property type="project" value="UniProtKB-KW"/>
</dbReference>
<dbReference type="InterPro" id="IPR058543">
    <property type="entry name" value="Beta-prop_RSE1/DDB1/CPSF1_2nd"/>
</dbReference>
<keyword evidence="3" id="KW-0507">mRNA processing</keyword>
<dbReference type="FunFam" id="2.130.10.10:FF:000068">
    <property type="entry name" value="Pre-mRNA-splicing factor rse1, variant"/>
    <property type="match status" value="1"/>
</dbReference>
<dbReference type="Gene3D" id="2.130.10.10">
    <property type="entry name" value="YVTN repeat-like/Quinoprotein amine dehydrogenase"/>
    <property type="match status" value="3"/>
</dbReference>
<evidence type="ECO:0000259" key="13">
    <source>
        <dbReference type="Pfam" id="PF10433"/>
    </source>
</evidence>
<dbReference type="SUPFAM" id="SSF63829">
    <property type="entry name" value="Calcium-dependent phosphotriesterase"/>
    <property type="match status" value="1"/>
</dbReference>
<keyword evidence="4" id="KW-0747">Spliceosome</keyword>
<evidence type="ECO:0000256" key="6">
    <source>
        <dbReference type="ARBA" id="ARBA00023242"/>
    </source>
</evidence>
<feature type="domain" description="RSE1/DDB1/CPSF1 C-terminal" evidence="12">
    <location>
        <begin position="859"/>
        <end position="1178"/>
    </location>
</feature>
<evidence type="ECO:0000256" key="1">
    <source>
        <dbReference type="ARBA" id="ARBA00004123"/>
    </source>
</evidence>
<evidence type="ECO:0000256" key="4">
    <source>
        <dbReference type="ARBA" id="ARBA00022728"/>
    </source>
</evidence>
<keyword evidence="16" id="KW-1185">Reference proteome</keyword>
<dbReference type="Pfam" id="PF10433">
    <property type="entry name" value="Beta-prop_RSE1_1st"/>
    <property type="match status" value="1"/>
</dbReference>
<dbReference type="GO" id="GO:0008380">
    <property type="term" value="P:RNA splicing"/>
    <property type="evidence" value="ECO:0007669"/>
    <property type="project" value="UniProtKB-KW"/>
</dbReference>
<protein>
    <recommendedName>
        <fullName evidence="8">Pre-mRNA-splicing factor RSE1</fullName>
    </recommendedName>
    <alternativeName>
        <fullName evidence="10">Pre-mRNA-splicing factor rse1</fullName>
    </alternativeName>
</protein>
<dbReference type="Pfam" id="PF23726">
    <property type="entry name" value="Beta-prop_RSE1_2nd"/>
    <property type="match status" value="1"/>
</dbReference>
<dbReference type="InterPro" id="IPR015943">
    <property type="entry name" value="WD40/YVTN_repeat-like_dom_sf"/>
</dbReference>
<reference evidence="15" key="1">
    <citation type="submission" date="2020-11" db="EMBL/GenBank/DDBJ databases">
        <authorList>
            <consortium name="DOE Joint Genome Institute"/>
            <person name="Ahrendt S."/>
            <person name="Riley R."/>
            <person name="Andreopoulos W."/>
            <person name="Labutti K."/>
            <person name="Pangilinan J."/>
            <person name="Ruiz-Duenas F.J."/>
            <person name="Barrasa J.M."/>
            <person name="Sanchez-Garcia M."/>
            <person name="Camarero S."/>
            <person name="Miyauchi S."/>
            <person name="Serrano A."/>
            <person name="Linde D."/>
            <person name="Babiker R."/>
            <person name="Drula E."/>
            <person name="Ayuso-Fernandez I."/>
            <person name="Pacheco R."/>
            <person name="Padilla G."/>
            <person name="Ferreira P."/>
            <person name="Barriuso J."/>
            <person name="Kellner H."/>
            <person name="Castanera R."/>
            <person name="Alfaro M."/>
            <person name="Ramirez L."/>
            <person name="Pisabarro A.G."/>
            <person name="Kuo A."/>
            <person name="Tritt A."/>
            <person name="Lipzen A."/>
            <person name="He G."/>
            <person name="Yan M."/>
            <person name="Ng V."/>
            <person name="Cullen D."/>
            <person name="Martin F."/>
            <person name="Rosso M.-N."/>
            <person name="Henrissat B."/>
            <person name="Hibbett D."/>
            <person name="Martinez A.T."/>
            <person name="Grigoriev I.V."/>
        </authorList>
    </citation>
    <scope>NUCLEOTIDE SEQUENCE</scope>
    <source>
        <strain evidence="15">ATCC 90797</strain>
    </source>
</reference>